<evidence type="ECO:0000313" key="2">
    <source>
        <dbReference type="Proteomes" id="UP000324285"/>
    </source>
</evidence>
<protein>
    <submittedName>
        <fullName evidence="1">Phage tail protein</fullName>
    </submittedName>
</protein>
<proteinExistence type="predicted"/>
<sequence length="162" mass="18492">MIKLQSLRKHLLASIPALRKDPDRLLTFIERGAIQFARGQHLSHQYRVPARIVITDLGGSTDVVMIPLLQWLSHYQPDLDANEAVRFDAELLANDRWDLAIEVTLTERVVAKVNCDEGKIESEHRMPEFPIDTCPAKHWMLYVKSPSDTDHQLASEWDSPNG</sequence>
<dbReference type="Proteomes" id="UP000324285">
    <property type="component" value="Chromosome"/>
</dbReference>
<dbReference type="RefSeq" id="WP_149282575.1">
    <property type="nucleotide sequence ID" value="NZ_CP038437.2"/>
</dbReference>
<accession>A0A5C1NCM6</accession>
<keyword evidence="2" id="KW-1185">Reference proteome</keyword>
<evidence type="ECO:0000313" key="1">
    <source>
        <dbReference type="EMBL" id="QEM80218.1"/>
    </source>
</evidence>
<reference evidence="1" key="1">
    <citation type="submission" date="2021-02" db="EMBL/GenBank/DDBJ databases">
        <title>Strain Y2R2, a novel species of the genus Halomonas.</title>
        <authorList>
            <person name="Huang H."/>
        </authorList>
    </citation>
    <scope>NUCLEOTIDE SEQUENCE</scope>
    <source>
        <strain evidence="1">Y2R2</strain>
    </source>
</reference>
<name>A0A5C1NCM6_9GAMM</name>
<dbReference type="EMBL" id="CP038437">
    <property type="protein sequence ID" value="QEM80218.1"/>
    <property type="molecule type" value="Genomic_DNA"/>
</dbReference>
<dbReference type="AlphaFoldDB" id="A0A5C1NCM6"/>
<dbReference type="KEGG" id="hbh:E4T21_00585"/>
<organism evidence="1 2">
    <name type="scientific">Halomonas binhaiensis</name>
    <dbReference type="NCBI Taxonomy" id="2562282"/>
    <lineage>
        <taxon>Bacteria</taxon>
        <taxon>Pseudomonadati</taxon>
        <taxon>Pseudomonadota</taxon>
        <taxon>Gammaproteobacteria</taxon>
        <taxon>Oceanospirillales</taxon>
        <taxon>Halomonadaceae</taxon>
        <taxon>Halomonas</taxon>
    </lineage>
</organism>
<dbReference type="OrthoDB" id="8564199at2"/>
<dbReference type="InterPro" id="IPR009678">
    <property type="entry name" value="Phage_tail_completion_R"/>
</dbReference>
<dbReference type="Pfam" id="PF06891">
    <property type="entry name" value="P2_Phage_GpR"/>
    <property type="match status" value="1"/>
</dbReference>
<gene>
    <name evidence="1" type="ORF">E4T21_00585</name>
</gene>